<reference evidence="2 3" key="1">
    <citation type="submission" date="2016-01" db="EMBL/GenBank/DDBJ databases">
        <authorList>
            <person name="Oliw E.H."/>
        </authorList>
    </citation>
    <scope>NUCLEOTIDE SEQUENCE [LARGE SCALE GENOMIC DNA]</scope>
    <source>
        <strain evidence="2 3">DY10</strain>
    </source>
</reference>
<dbReference type="Proteomes" id="UP000187941">
    <property type="component" value="Chromosome"/>
</dbReference>
<dbReference type="KEGG" id="smon:AWR27_17755"/>
<dbReference type="AlphaFoldDB" id="A0A1P9X092"/>
<name>A0A1P9X092_9BACT</name>
<feature type="compositionally biased region" description="Basic residues" evidence="1">
    <location>
        <begin position="1"/>
        <end position="13"/>
    </location>
</feature>
<evidence type="ECO:0000313" key="3">
    <source>
        <dbReference type="Proteomes" id="UP000187941"/>
    </source>
</evidence>
<dbReference type="RefSeq" id="WP_077132466.1">
    <property type="nucleotide sequence ID" value="NZ_CP014263.1"/>
</dbReference>
<dbReference type="NCBIfam" id="TIGR03187">
    <property type="entry name" value="DGQHR"/>
    <property type="match status" value="1"/>
</dbReference>
<evidence type="ECO:0000256" key="1">
    <source>
        <dbReference type="SAM" id="MobiDB-lite"/>
    </source>
</evidence>
<evidence type="ECO:0000313" key="2">
    <source>
        <dbReference type="EMBL" id="AQG81003.1"/>
    </source>
</evidence>
<organism evidence="2 3">
    <name type="scientific">Spirosoma montaniterrae</name>
    <dbReference type="NCBI Taxonomy" id="1178516"/>
    <lineage>
        <taxon>Bacteria</taxon>
        <taxon>Pseudomonadati</taxon>
        <taxon>Bacteroidota</taxon>
        <taxon>Cytophagia</taxon>
        <taxon>Cytophagales</taxon>
        <taxon>Cytophagaceae</taxon>
        <taxon>Spirosoma</taxon>
    </lineage>
</organism>
<dbReference type="InterPro" id="IPR017601">
    <property type="entry name" value="DGQHR-contain_dom"/>
</dbReference>
<dbReference type="OrthoDB" id="9789139at2"/>
<protein>
    <recommendedName>
        <fullName evidence="4">DGQHR domain-containing protein</fullName>
    </recommendedName>
</protein>
<evidence type="ECO:0008006" key="4">
    <source>
        <dbReference type="Google" id="ProtNLM"/>
    </source>
</evidence>
<dbReference type="EMBL" id="CP014263">
    <property type="protein sequence ID" value="AQG81003.1"/>
    <property type="molecule type" value="Genomic_DNA"/>
</dbReference>
<proteinExistence type="predicted"/>
<keyword evidence="3" id="KW-1185">Reference proteome</keyword>
<accession>A0A1P9X092</accession>
<sequence>MLNKAKKIKKKSAKLSTDERLKKSKRKLLHKSIMNIFKSMGFEYVRTDGKHKVFGGQKGEFDSVFLFENILLFVEETITTNDSNHLKTKYFFYEKVTEHFAEAVAWLKSEGPDKFDKFYDYKPYQYKHFYIYISAGNVDSTLRQTFAKFKFIDSRNLKYFSRISSIIKRTAKYELYKFLGIDLTDIGGESGSTSFNANIETAIILPEYSSGFPDGMQVVTFAMKAEELMRCAYVFRKESWEGQSGFYQRLLEKSKVDKIREFLATNQQTFVNNIIVSLPDEVTFSQKTADSQKKLMDVFTATKIENAVINIPYKINSIGIIDGQHRVYSHYDGGDNDPLELTISKLRAKRHLLITGVCFKKGEFSEIEKRKFESQIFLQINSEQKKVKSSLIQHLKSLADPYSPTGIANNVLNGLNFRQPFLGLFLLSDFDNIGIKTSSIIKYGIQDLVELDPAKYNLYRYWIKDNEGSNVFKENNAYECYINYCLSNICLYFGVIKDLFKSDWDINNKTSRLLSVTPIIAFLLAYKEALELFDGPKEFEFYKERLKKLEVDFNQKPFPYTSSQWSQLVAKIRVECWDQN</sequence>
<feature type="region of interest" description="Disordered" evidence="1">
    <location>
        <begin position="1"/>
        <end position="20"/>
    </location>
</feature>
<gene>
    <name evidence="2" type="ORF">AWR27_17755</name>
</gene>
<dbReference type="STRING" id="1178516.AWR27_17755"/>